<comment type="caution">
    <text evidence="2">The sequence shown here is derived from an EMBL/GenBank/DDBJ whole genome shotgun (WGS) entry which is preliminary data.</text>
</comment>
<proteinExistence type="predicted"/>
<dbReference type="SUPFAM" id="SSF50969">
    <property type="entry name" value="YVTN repeat-like/Quinoprotein amine dehydrogenase"/>
    <property type="match status" value="1"/>
</dbReference>
<dbReference type="InterPro" id="IPR011044">
    <property type="entry name" value="Quino_amine_DH_bsu"/>
</dbReference>
<reference evidence="2 3" key="1">
    <citation type="submission" date="2024-06" db="EMBL/GenBank/DDBJ databases">
        <title>The Natural Products Discovery Center: Release of the First 8490 Sequenced Strains for Exploring Actinobacteria Biosynthetic Diversity.</title>
        <authorList>
            <person name="Kalkreuter E."/>
            <person name="Kautsar S.A."/>
            <person name="Yang D."/>
            <person name="Bader C.D."/>
            <person name="Teijaro C.N."/>
            <person name="Fluegel L."/>
            <person name="Davis C.M."/>
            <person name="Simpson J.R."/>
            <person name="Lauterbach L."/>
            <person name="Steele A.D."/>
            <person name="Gui C."/>
            <person name="Meng S."/>
            <person name="Li G."/>
            <person name="Viehrig K."/>
            <person name="Ye F."/>
            <person name="Su P."/>
            <person name="Kiefer A.F."/>
            <person name="Nichols A."/>
            <person name="Cepeda A.J."/>
            <person name="Yan W."/>
            <person name="Fan B."/>
            <person name="Jiang Y."/>
            <person name="Adhikari A."/>
            <person name="Zheng C.-J."/>
            <person name="Schuster L."/>
            <person name="Cowan T.M."/>
            <person name="Smanski M.J."/>
            <person name="Chevrette M.G."/>
            <person name="De Carvalho L.P.S."/>
            <person name="Shen B."/>
        </authorList>
    </citation>
    <scope>NUCLEOTIDE SEQUENCE [LARGE SCALE GENOMIC DNA]</scope>
    <source>
        <strain evidence="2 3">NPDC050100</strain>
    </source>
</reference>
<organism evidence="2 3">
    <name type="scientific">Microtetraspora glauca</name>
    <dbReference type="NCBI Taxonomy" id="1996"/>
    <lineage>
        <taxon>Bacteria</taxon>
        <taxon>Bacillati</taxon>
        <taxon>Actinomycetota</taxon>
        <taxon>Actinomycetes</taxon>
        <taxon>Streptosporangiales</taxon>
        <taxon>Streptosporangiaceae</taxon>
        <taxon>Microtetraspora</taxon>
    </lineage>
</organism>
<keyword evidence="1" id="KW-0732">Signal</keyword>
<feature type="chain" id="PRO_5045925153" description="ABC transporter" evidence="1">
    <location>
        <begin position="28"/>
        <end position="421"/>
    </location>
</feature>
<dbReference type="RefSeq" id="WP_358137732.1">
    <property type="nucleotide sequence ID" value="NZ_JBFALK010000017.1"/>
</dbReference>
<evidence type="ECO:0008006" key="4">
    <source>
        <dbReference type="Google" id="ProtNLM"/>
    </source>
</evidence>
<name>A0ABV3GLK5_MICGL</name>
<dbReference type="EMBL" id="JBFALK010000017">
    <property type="protein sequence ID" value="MEV0972523.1"/>
    <property type="molecule type" value="Genomic_DNA"/>
</dbReference>
<gene>
    <name evidence="2" type="ORF">AB0I59_28305</name>
</gene>
<dbReference type="Proteomes" id="UP001551675">
    <property type="component" value="Unassembled WGS sequence"/>
</dbReference>
<evidence type="ECO:0000313" key="3">
    <source>
        <dbReference type="Proteomes" id="UP001551675"/>
    </source>
</evidence>
<evidence type="ECO:0000256" key="1">
    <source>
        <dbReference type="SAM" id="SignalP"/>
    </source>
</evidence>
<feature type="signal peptide" evidence="1">
    <location>
        <begin position="1"/>
        <end position="27"/>
    </location>
</feature>
<protein>
    <recommendedName>
        <fullName evidence="4">ABC transporter</fullName>
    </recommendedName>
</protein>
<evidence type="ECO:0000313" key="2">
    <source>
        <dbReference type="EMBL" id="MEV0972523.1"/>
    </source>
</evidence>
<sequence length="421" mass="42243">MTWNSTAAAALTATAAVGMLLAGCASAGVTSAGEPGRRQEVVPHGHVEGAEETAEPQPRLIIADGDTGTAHVLDLTTGKVSAVGGSGSDVGSGIDGALSGDGRFAYLTAPGGTATRVIDGGAWTVDHGDHSHYYRAEAREIGTVAGGRPENAFGDAGVTAVTFTGGSARVLDRAALDRGDIVETTAIGGGGRHGTVVPYGGHLLVPAVGPGGKATGGVEVRARDGGPISGIGEPCPEPRGAAVTRRGAVLGCADGALLVTEEGGAFSGAKIRYPGKTSEGDRVREFAHRPGSTTLAARAGDTGIWLLDVSARKWTLLRTGPAVAVTAAGDGAPVLALTADGVLHAYDPGTGEETATAELLAAPLPGSGDLPTPAIQVDAARAYVNDPAAKAIYEIDYDDDLRRARTFELGFTPASMVETGR</sequence>
<keyword evidence="3" id="KW-1185">Reference proteome</keyword>
<accession>A0ABV3GLK5</accession>